<protein>
    <submittedName>
        <fullName evidence="1">Uncharacterized protein</fullName>
    </submittedName>
</protein>
<name>A0A7S0D890_9EUKA</name>
<evidence type="ECO:0000313" key="1">
    <source>
        <dbReference type="EMBL" id="CAD8446846.1"/>
    </source>
</evidence>
<organism evidence="1">
    <name type="scientific">Amorphochlora amoebiformis</name>
    <dbReference type="NCBI Taxonomy" id="1561963"/>
    <lineage>
        <taxon>Eukaryota</taxon>
        <taxon>Sar</taxon>
        <taxon>Rhizaria</taxon>
        <taxon>Cercozoa</taxon>
        <taxon>Chlorarachniophyceae</taxon>
        <taxon>Amorphochlora</taxon>
    </lineage>
</organism>
<gene>
    <name evidence="1" type="ORF">LAMO00422_LOCUS8810</name>
</gene>
<sequence>MKNLQSRQQAVEIGGCGVDPGKKKQGWGTWFSLLRWEGQKDPIYEALLRYEKLHRPPRVITFGEINLKEIGAITTFEEGHWGSTPSRGEKLIYYIPNSESLTKLLAGEIGEIKGVLNQSILVTTRRILVIKNGTLSCEVPLDHVQKAKHKKKSVKSFDHLSITAYTGQKCKLEIWHRPAAEFVTGCLNYVSGEIRKLQESEEAKQKRGEKS</sequence>
<reference evidence="1" key="1">
    <citation type="submission" date="2021-01" db="EMBL/GenBank/DDBJ databases">
        <authorList>
            <person name="Corre E."/>
            <person name="Pelletier E."/>
            <person name="Niang G."/>
            <person name="Scheremetjew M."/>
            <person name="Finn R."/>
            <person name="Kale V."/>
            <person name="Holt S."/>
            <person name="Cochrane G."/>
            <person name="Meng A."/>
            <person name="Brown T."/>
            <person name="Cohen L."/>
        </authorList>
    </citation>
    <scope>NUCLEOTIDE SEQUENCE</scope>
    <source>
        <strain evidence="1">CCMP2058</strain>
    </source>
</reference>
<proteinExistence type="predicted"/>
<dbReference type="EMBL" id="HBEM01012661">
    <property type="protein sequence ID" value="CAD8446846.1"/>
    <property type="molecule type" value="Transcribed_RNA"/>
</dbReference>
<accession>A0A7S0D890</accession>
<dbReference type="AlphaFoldDB" id="A0A7S0D890"/>